<keyword evidence="5" id="KW-0479">Metal-binding</keyword>
<dbReference type="EMBL" id="VOHM01000004">
    <property type="protein sequence ID" value="TWT28515.1"/>
    <property type="molecule type" value="Genomic_DNA"/>
</dbReference>
<reference evidence="8 9" key="1">
    <citation type="submission" date="2019-08" db="EMBL/GenBank/DDBJ databases">
        <authorList>
            <person name="Lei W."/>
        </authorList>
    </citation>
    <scope>NUCLEOTIDE SEQUENCE [LARGE SCALE GENOMIC DNA]</scope>
    <source>
        <strain evidence="8 9">CCUG 58627</strain>
    </source>
</reference>
<evidence type="ECO:0000313" key="9">
    <source>
        <dbReference type="Proteomes" id="UP000320791"/>
    </source>
</evidence>
<organism evidence="8 9">
    <name type="scientific">Corynebacterium canis</name>
    <dbReference type="NCBI Taxonomy" id="679663"/>
    <lineage>
        <taxon>Bacteria</taxon>
        <taxon>Bacillati</taxon>
        <taxon>Actinomycetota</taxon>
        <taxon>Actinomycetes</taxon>
        <taxon>Mycobacteriales</taxon>
        <taxon>Corynebacteriaceae</taxon>
        <taxon>Corynebacterium</taxon>
    </lineage>
</organism>
<name>A0A5C5UT01_9CORY</name>
<comment type="similarity">
    <text evidence="3 7">Belongs to the FPP/GGPP synthase family.</text>
</comment>
<evidence type="ECO:0000256" key="3">
    <source>
        <dbReference type="ARBA" id="ARBA00006706"/>
    </source>
</evidence>
<dbReference type="PANTHER" id="PTHR12001">
    <property type="entry name" value="GERANYLGERANYL PYROPHOSPHATE SYNTHASE"/>
    <property type="match status" value="1"/>
</dbReference>
<dbReference type="PROSITE" id="PS00723">
    <property type="entry name" value="POLYPRENYL_SYNTHASE_1"/>
    <property type="match status" value="1"/>
</dbReference>
<evidence type="ECO:0000256" key="1">
    <source>
        <dbReference type="ARBA" id="ARBA00001946"/>
    </source>
</evidence>
<dbReference type="InterPro" id="IPR000092">
    <property type="entry name" value="Polyprenyl_synt"/>
</dbReference>
<dbReference type="Pfam" id="PF00348">
    <property type="entry name" value="polyprenyl_synt"/>
    <property type="match status" value="1"/>
</dbReference>
<keyword evidence="9" id="KW-1185">Reference proteome</keyword>
<dbReference type="SFLD" id="SFLDS00005">
    <property type="entry name" value="Isoprenoid_Synthase_Type_I"/>
    <property type="match status" value="1"/>
</dbReference>
<evidence type="ECO:0000256" key="7">
    <source>
        <dbReference type="RuleBase" id="RU004466"/>
    </source>
</evidence>
<evidence type="ECO:0000256" key="4">
    <source>
        <dbReference type="ARBA" id="ARBA00022679"/>
    </source>
</evidence>
<dbReference type="GO" id="GO:0008299">
    <property type="term" value="P:isoprenoid biosynthetic process"/>
    <property type="evidence" value="ECO:0007669"/>
    <property type="project" value="InterPro"/>
</dbReference>
<dbReference type="AlphaFoldDB" id="A0A5C5UT01"/>
<accession>A0A5C5UT01</accession>
<keyword evidence="4 7" id="KW-0808">Transferase</keyword>
<keyword evidence="6" id="KW-0460">Magnesium</keyword>
<dbReference type="GO" id="GO:0046872">
    <property type="term" value="F:metal ion binding"/>
    <property type="evidence" value="ECO:0007669"/>
    <property type="project" value="UniProtKB-KW"/>
</dbReference>
<sequence>MSQRTTSSVVSVIPSTLLGCGVGVRRDHETIHIMPELPAPFIARTAASTAFLRDTLLRMVARVAEYNRDAAQAYEHSMRIAMGGKHLRATLVHVGADRLIDAPPAPADTAVAAAFDLLHASFLILDDVIDADETRRGEPTIHAMARDHSGDAHYGESVAILAGTAALNKATRIVANCGAPAEITLQVLNLFTQATADSMVGEFMDIHHSLPQVEPTDALIHLASRLKTSAYSFEAPLACGALLGEHPERIPQLVRIGRHLGSAYQLADDLQSVFGTPDRTGKDPAGDLIHHRATPLIATARATPTWSKIEQAINEEDWREAQALLRACGAVEQSTEQAQQHLDTAAALTRETQLSQPARAVLAAVGAAIRESTLV</sequence>
<comment type="cofactor">
    <cofactor evidence="1">
        <name>Mg(2+)</name>
        <dbReference type="ChEBI" id="CHEBI:18420"/>
    </cofactor>
</comment>
<evidence type="ECO:0000313" key="8">
    <source>
        <dbReference type="EMBL" id="TWT28515.1"/>
    </source>
</evidence>
<dbReference type="Gene3D" id="1.10.600.10">
    <property type="entry name" value="Farnesyl Diphosphate Synthase"/>
    <property type="match status" value="1"/>
</dbReference>
<proteinExistence type="inferred from homology"/>
<protein>
    <recommendedName>
        <fullName evidence="10">Polyprenyl synthetase family protein</fullName>
    </recommendedName>
</protein>
<dbReference type="OrthoDB" id="4497239at2"/>
<dbReference type="PROSITE" id="PS51257">
    <property type="entry name" value="PROKAR_LIPOPROTEIN"/>
    <property type="match status" value="1"/>
</dbReference>
<comment type="pathway">
    <text evidence="2">Isoprenoid biosynthesis.</text>
</comment>
<dbReference type="InterPro" id="IPR033749">
    <property type="entry name" value="Polyprenyl_synt_CS"/>
</dbReference>
<comment type="caution">
    <text evidence="8">The sequence shown here is derived from an EMBL/GenBank/DDBJ whole genome shotgun (WGS) entry which is preliminary data.</text>
</comment>
<dbReference type="SUPFAM" id="SSF48576">
    <property type="entry name" value="Terpenoid synthases"/>
    <property type="match status" value="1"/>
</dbReference>
<dbReference type="InterPro" id="IPR008949">
    <property type="entry name" value="Isoprenoid_synthase_dom_sf"/>
</dbReference>
<evidence type="ECO:0000256" key="2">
    <source>
        <dbReference type="ARBA" id="ARBA00005128"/>
    </source>
</evidence>
<gene>
    <name evidence="8" type="ORF">FRX94_02800</name>
</gene>
<evidence type="ECO:0000256" key="5">
    <source>
        <dbReference type="ARBA" id="ARBA00022723"/>
    </source>
</evidence>
<dbReference type="PANTHER" id="PTHR12001:SF85">
    <property type="entry name" value="SHORT CHAIN ISOPRENYL DIPHOSPHATE SYNTHASE"/>
    <property type="match status" value="1"/>
</dbReference>
<dbReference type="Proteomes" id="UP000320791">
    <property type="component" value="Unassembled WGS sequence"/>
</dbReference>
<evidence type="ECO:0008006" key="10">
    <source>
        <dbReference type="Google" id="ProtNLM"/>
    </source>
</evidence>
<evidence type="ECO:0000256" key="6">
    <source>
        <dbReference type="ARBA" id="ARBA00022842"/>
    </source>
</evidence>
<dbReference type="GO" id="GO:0004659">
    <property type="term" value="F:prenyltransferase activity"/>
    <property type="evidence" value="ECO:0007669"/>
    <property type="project" value="InterPro"/>
</dbReference>